<evidence type="ECO:0000313" key="3">
    <source>
        <dbReference type="Proteomes" id="UP000593892"/>
    </source>
</evidence>
<name>A0A7S7NPE8_PALFE</name>
<gene>
    <name evidence="2" type="ORF">IRI77_32105</name>
</gene>
<dbReference type="Proteomes" id="UP000593892">
    <property type="component" value="Chromosome"/>
</dbReference>
<dbReference type="RefSeq" id="WP_194449026.1">
    <property type="nucleotide sequence ID" value="NZ_CP063849.1"/>
</dbReference>
<dbReference type="KEGG" id="pfer:IRI77_32105"/>
<dbReference type="Pfam" id="PF08534">
    <property type="entry name" value="Redoxin"/>
    <property type="match status" value="1"/>
</dbReference>
<organism evidence="2 3">
    <name type="scientific">Paludibaculum fermentans</name>
    <dbReference type="NCBI Taxonomy" id="1473598"/>
    <lineage>
        <taxon>Bacteria</taxon>
        <taxon>Pseudomonadati</taxon>
        <taxon>Acidobacteriota</taxon>
        <taxon>Terriglobia</taxon>
        <taxon>Bryobacterales</taxon>
        <taxon>Bryobacteraceae</taxon>
        <taxon>Paludibaculum</taxon>
    </lineage>
</organism>
<dbReference type="InterPro" id="IPR036249">
    <property type="entry name" value="Thioredoxin-like_sf"/>
</dbReference>
<dbReference type="CDD" id="cd02966">
    <property type="entry name" value="TlpA_like_family"/>
    <property type="match status" value="1"/>
</dbReference>
<dbReference type="GO" id="GO:0016491">
    <property type="term" value="F:oxidoreductase activity"/>
    <property type="evidence" value="ECO:0007669"/>
    <property type="project" value="InterPro"/>
</dbReference>
<accession>A0A7S7NPE8</accession>
<dbReference type="PROSITE" id="PS51352">
    <property type="entry name" value="THIOREDOXIN_2"/>
    <property type="match status" value="1"/>
</dbReference>
<protein>
    <submittedName>
        <fullName evidence="2">TlpA family protein disulfide reductase</fullName>
    </submittedName>
</protein>
<dbReference type="AlphaFoldDB" id="A0A7S7NPE8"/>
<sequence length="154" mass="16930">MLYRRAFLCSFGLGLCAFPVEETPDFRGTTLKGEKFTKSSLKGTPVLIQFWATWCGVCRRDQPAVDALVEEYGDRLTVLAVSVNESERVVRKYLANSPRKGRIVLGGSTNLPAIFGANAFPHYVLLDAESRLKADVEGGIGDAGLHQLLKRVNL</sequence>
<feature type="domain" description="Thioredoxin" evidence="1">
    <location>
        <begin position="17"/>
        <end position="154"/>
    </location>
</feature>
<dbReference type="InterPro" id="IPR013766">
    <property type="entry name" value="Thioredoxin_domain"/>
</dbReference>
<reference evidence="2 3" key="1">
    <citation type="submission" date="2020-10" db="EMBL/GenBank/DDBJ databases">
        <title>Complete genome sequence of Paludibaculum fermentans P105T, a facultatively anaerobic acidobacterium capable of dissimilatory Fe(III) reduction.</title>
        <authorList>
            <person name="Dedysh S.N."/>
            <person name="Beletsky A.V."/>
            <person name="Kulichevskaya I.S."/>
            <person name="Mardanov A.V."/>
            <person name="Ravin N.V."/>
        </authorList>
    </citation>
    <scope>NUCLEOTIDE SEQUENCE [LARGE SCALE GENOMIC DNA]</scope>
    <source>
        <strain evidence="2 3">P105</strain>
    </source>
</reference>
<proteinExistence type="predicted"/>
<dbReference type="EMBL" id="CP063849">
    <property type="protein sequence ID" value="QOY87357.1"/>
    <property type="molecule type" value="Genomic_DNA"/>
</dbReference>
<dbReference type="PANTHER" id="PTHR42852">
    <property type="entry name" value="THIOL:DISULFIDE INTERCHANGE PROTEIN DSBE"/>
    <property type="match status" value="1"/>
</dbReference>
<dbReference type="SUPFAM" id="SSF52833">
    <property type="entry name" value="Thioredoxin-like"/>
    <property type="match status" value="1"/>
</dbReference>
<keyword evidence="3" id="KW-1185">Reference proteome</keyword>
<dbReference type="InterPro" id="IPR013740">
    <property type="entry name" value="Redoxin"/>
</dbReference>
<dbReference type="PANTHER" id="PTHR42852:SF13">
    <property type="entry name" value="PROTEIN DIPZ"/>
    <property type="match status" value="1"/>
</dbReference>
<dbReference type="Gene3D" id="3.40.30.10">
    <property type="entry name" value="Glutaredoxin"/>
    <property type="match status" value="1"/>
</dbReference>
<evidence type="ECO:0000313" key="2">
    <source>
        <dbReference type="EMBL" id="QOY87357.1"/>
    </source>
</evidence>
<dbReference type="InterPro" id="IPR050553">
    <property type="entry name" value="Thioredoxin_ResA/DsbE_sf"/>
</dbReference>
<evidence type="ECO:0000259" key="1">
    <source>
        <dbReference type="PROSITE" id="PS51352"/>
    </source>
</evidence>